<keyword evidence="1" id="KW-1133">Transmembrane helix</keyword>
<dbReference type="EMBL" id="CP020121">
    <property type="protein sequence ID" value="AQZ97975.1"/>
    <property type="molecule type" value="Genomic_DNA"/>
</dbReference>
<keyword evidence="4" id="KW-1185">Reference proteome</keyword>
<dbReference type="GeneID" id="83038992"/>
<feature type="transmembrane region" description="Helical" evidence="1">
    <location>
        <begin position="126"/>
        <end position="145"/>
    </location>
</feature>
<keyword evidence="1" id="KW-0812">Transmembrane</keyword>
<keyword evidence="1" id="KW-0472">Membrane</keyword>
<accession>A0A1V0BDH0</accession>
<dbReference type="Pfam" id="PF09980">
    <property type="entry name" value="DUF2214"/>
    <property type="match status" value="1"/>
</dbReference>
<proteinExistence type="predicted"/>
<organism evidence="3 4">
    <name type="scientific">Comamonas kerstersii</name>
    <dbReference type="NCBI Taxonomy" id="225992"/>
    <lineage>
        <taxon>Bacteria</taxon>
        <taxon>Pseudomonadati</taxon>
        <taxon>Pseudomonadota</taxon>
        <taxon>Betaproteobacteria</taxon>
        <taxon>Burkholderiales</taxon>
        <taxon>Comamonadaceae</taxon>
        <taxon>Comamonas</taxon>
    </lineage>
</organism>
<dbReference type="EMBL" id="LPXH01000027">
    <property type="protein sequence ID" value="KUF40439.1"/>
    <property type="molecule type" value="Genomic_DNA"/>
</dbReference>
<evidence type="ECO:0000313" key="4">
    <source>
        <dbReference type="Proteomes" id="UP000053300"/>
    </source>
</evidence>
<evidence type="ECO:0008006" key="6">
    <source>
        <dbReference type="Google" id="ProtNLM"/>
    </source>
</evidence>
<accession>A0A0W7YZ66</accession>
<protein>
    <recommendedName>
        <fullName evidence="6">DUF2214 family protein</fullName>
    </recommendedName>
</protein>
<dbReference type="Proteomes" id="UP000053300">
    <property type="component" value="Unassembled WGS sequence"/>
</dbReference>
<feature type="transmembrane region" description="Helical" evidence="1">
    <location>
        <begin position="80"/>
        <end position="99"/>
    </location>
</feature>
<dbReference type="AlphaFoldDB" id="A0A0W7YZ66"/>
<gene>
    <name evidence="3" type="ORF">AS359_02600</name>
    <name evidence="2" type="ORF">B5M06_06615</name>
</gene>
<dbReference type="InterPro" id="IPR018706">
    <property type="entry name" value="DUF2214_membrane"/>
</dbReference>
<dbReference type="STRING" id="225992.B5M06_06615"/>
<evidence type="ECO:0000256" key="1">
    <source>
        <dbReference type="SAM" id="Phobius"/>
    </source>
</evidence>
<sequence length="148" mass="16750">MTLEAIFASLHMLAILTAVVFMSSQAALCRTEWMNAAVVRRLARLDVIYVGALLVLLLTGVVRLVWGIKGWDWYVSQPLFHWKMLLFVVMAALAVWPSIQLRKWHQALEATGALPAEDAVRAVRRWIMVQAHIMPVIAVIAVFWVRGM</sequence>
<accession>A0A1V3TLW0</accession>
<feature type="transmembrane region" description="Helical" evidence="1">
    <location>
        <begin position="6"/>
        <end position="28"/>
    </location>
</feature>
<reference evidence="2 5" key="2">
    <citation type="submission" date="2017-03" db="EMBL/GenBank/DDBJ databases">
        <title>Rapid Whole Genome Sequencing of Comamonas kerstersii Causing Continuous ambulatory Peritoneal Dialysis-Associated Peritonitis.</title>
        <authorList>
            <person name="Zheng B."/>
        </authorList>
    </citation>
    <scope>NUCLEOTIDE SEQUENCE [LARGE SCALE GENOMIC DNA]</scope>
    <source>
        <strain evidence="2 5">8943</strain>
    </source>
</reference>
<evidence type="ECO:0000313" key="3">
    <source>
        <dbReference type="EMBL" id="KUF40439.1"/>
    </source>
</evidence>
<dbReference type="KEGG" id="cke:B5M06_06615"/>
<evidence type="ECO:0000313" key="2">
    <source>
        <dbReference type="EMBL" id="AQZ97975.1"/>
    </source>
</evidence>
<dbReference type="Proteomes" id="UP000242792">
    <property type="component" value="Chromosome"/>
</dbReference>
<evidence type="ECO:0000313" key="5">
    <source>
        <dbReference type="Proteomes" id="UP000242792"/>
    </source>
</evidence>
<feature type="transmembrane region" description="Helical" evidence="1">
    <location>
        <begin position="48"/>
        <end position="68"/>
    </location>
</feature>
<dbReference type="OrthoDB" id="826511at2"/>
<name>A0A0W7YZ66_9BURK</name>
<reference evidence="3 4" key="1">
    <citation type="submission" date="2015-12" db="EMBL/GenBank/DDBJ databases">
        <title>Complete genome sequence of a multi-drug resistant strain Acidovorax sp. 12322-1.</title>
        <authorList>
            <person name="Ming D."/>
            <person name="Wang M."/>
            <person name="Hu S."/>
            <person name="Zhou Y."/>
            <person name="Jiang T."/>
        </authorList>
    </citation>
    <scope>NUCLEOTIDE SEQUENCE [LARGE SCALE GENOMIC DNA]</scope>
    <source>
        <strain evidence="3 4">12322-1</strain>
    </source>
</reference>
<dbReference type="RefSeq" id="WP_054065348.1">
    <property type="nucleotide sequence ID" value="NZ_CATYED010000003.1"/>
</dbReference>